<organism evidence="2 4">
    <name type="scientific">Prevotella heparinolytica</name>
    <dbReference type="NCBI Taxonomy" id="28113"/>
    <lineage>
        <taxon>Bacteria</taxon>
        <taxon>Pseudomonadati</taxon>
        <taxon>Bacteroidota</taxon>
        <taxon>Bacteroidia</taxon>
        <taxon>Bacteroidales</taxon>
        <taxon>Bacteroidaceae</taxon>
        <taxon>Bacteroides</taxon>
    </lineage>
</organism>
<reference evidence="2 4" key="1">
    <citation type="submission" date="2019-02" db="EMBL/GenBank/DDBJ databases">
        <authorList>
            <consortium name="Pathogen Informatics"/>
        </authorList>
    </citation>
    <scope>NUCLEOTIDE SEQUENCE [LARGE SCALE GENOMIC DNA]</scope>
    <source>
        <strain evidence="2 4">3012STDY7078512</strain>
    </source>
</reference>
<dbReference type="AlphaFoldDB" id="A0A449I4X0"/>
<evidence type="ECO:0000313" key="2">
    <source>
        <dbReference type="EMBL" id="VFB14470.1"/>
    </source>
</evidence>
<proteinExistence type="predicted"/>
<evidence type="ECO:0000313" key="4">
    <source>
        <dbReference type="Proteomes" id="UP000396835"/>
    </source>
</evidence>
<sequence length="29" mass="3406">MKSEKGKASDLLSAFHFSFFIINYHETTR</sequence>
<dbReference type="EMBL" id="CAACYH010000004">
    <property type="protein sequence ID" value="VFB14470.1"/>
    <property type="molecule type" value="Genomic_DNA"/>
</dbReference>
<reference evidence="1 3" key="2">
    <citation type="submission" date="2019-03" db="EMBL/GenBank/DDBJ databases">
        <title>Genomic Encyclopedia of Type Strains, Phase IV (KMG-IV): sequencing the most valuable type-strain genomes for metagenomic binning, comparative biology and taxonomic classification.</title>
        <authorList>
            <person name="Goeker M."/>
        </authorList>
    </citation>
    <scope>NUCLEOTIDE SEQUENCE [LARGE SCALE GENOMIC DNA]</scope>
    <source>
        <strain evidence="1 3">DSM 23917</strain>
    </source>
</reference>
<dbReference type="EMBL" id="SLXB01000026">
    <property type="protein sequence ID" value="TCO88351.1"/>
    <property type="molecule type" value="Genomic_DNA"/>
</dbReference>
<evidence type="ECO:0000313" key="1">
    <source>
        <dbReference type="EMBL" id="TCO88351.1"/>
    </source>
</evidence>
<protein>
    <submittedName>
        <fullName evidence="2">Uncharacterized protein</fullName>
    </submittedName>
</protein>
<dbReference type="Proteomes" id="UP000295600">
    <property type="component" value="Unassembled WGS sequence"/>
</dbReference>
<dbReference type="Proteomes" id="UP000396835">
    <property type="component" value="Unassembled WGS sequence"/>
</dbReference>
<name>A0A449I4X0_9BACE</name>
<evidence type="ECO:0000313" key="3">
    <source>
        <dbReference type="Proteomes" id="UP000295600"/>
    </source>
</evidence>
<accession>A0A449I4X0</accession>
<gene>
    <name evidence="1" type="ORF">EV202_12611</name>
    <name evidence="2" type="ORF">NCTC7812_02028</name>
</gene>